<evidence type="ECO:0000313" key="1">
    <source>
        <dbReference type="EMBL" id="KII68037.1"/>
    </source>
</evidence>
<proteinExistence type="predicted"/>
<evidence type="ECO:0000313" key="2">
    <source>
        <dbReference type="Proteomes" id="UP000031668"/>
    </source>
</evidence>
<gene>
    <name evidence="1" type="ORF">RF11_11462</name>
</gene>
<dbReference type="EMBL" id="JWZT01002989">
    <property type="protein sequence ID" value="KII68037.1"/>
    <property type="molecule type" value="Genomic_DNA"/>
</dbReference>
<dbReference type="Proteomes" id="UP000031668">
    <property type="component" value="Unassembled WGS sequence"/>
</dbReference>
<sequence>MNTKPELLNKPLIEQIKGFDYTTISKCSRISSDDIKCSAYFSLIKAIKDELGEQEAVRFLENTLFPKLANVNLEEINPQHLSGLLNEFLTNEGLSVFKVNYTKSTNEILIKQPPIYCASVISEGRVIGTASHFLVSKAFQYAKIQAISTTINRYYIENIEL</sequence>
<comment type="caution">
    <text evidence="1">The sequence shown here is derived from an EMBL/GenBank/DDBJ whole genome shotgun (WGS) entry which is preliminary data.</text>
</comment>
<name>A0A0C2N2E1_THEKT</name>
<accession>A0A0C2N2E1</accession>
<protein>
    <submittedName>
        <fullName evidence="1">Uncharacterized protein</fullName>
    </submittedName>
</protein>
<keyword evidence="2" id="KW-1185">Reference proteome</keyword>
<reference evidence="1 2" key="1">
    <citation type="journal article" date="2014" name="Genome Biol. Evol.">
        <title>The genome of the myxosporean Thelohanellus kitauei shows adaptations to nutrient acquisition within its fish host.</title>
        <authorList>
            <person name="Yang Y."/>
            <person name="Xiong J."/>
            <person name="Zhou Z."/>
            <person name="Huo F."/>
            <person name="Miao W."/>
            <person name="Ran C."/>
            <person name="Liu Y."/>
            <person name="Zhang J."/>
            <person name="Feng J."/>
            <person name="Wang M."/>
            <person name="Wang M."/>
            <person name="Wang L."/>
            <person name="Yao B."/>
        </authorList>
    </citation>
    <scope>NUCLEOTIDE SEQUENCE [LARGE SCALE GENOMIC DNA]</scope>
    <source>
        <strain evidence="1">Wuqing</strain>
    </source>
</reference>
<organism evidence="1 2">
    <name type="scientific">Thelohanellus kitauei</name>
    <name type="common">Myxosporean</name>
    <dbReference type="NCBI Taxonomy" id="669202"/>
    <lineage>
        <taxon>Eukaryota</taxon>
        <taxon>Metazoa</taxon>
        <taxon>Cnidaria</taxon>
        <taxon>Myxozoa</taxon>
        <taxon>Myxosporea</taxon>
        <taxon>Bivalvulida</taxon>
        <taxon>Platysporina</taxon>
        <taxon>Myxobolidae</taxon>
        <taxon>Thelohanellus</taxon>
    </lineage>
</organism>
<dbReference type="AlphaFoldDB" id="A0A0C2N2E1"/>